<name>A0AAQ3TI31_PASNO</name>
<dbReference type="PANTHER" id="PTHR33085">
    <property type="entry name" value="OS12G0113100 PROTEIN-RELATED"/>
    <property type="match status" value="1"/>
</dbReference>
<reference evidence="1 2" key="1">
    <citation type="submission" date="2024-02" db="EMBL/GenBank/DDBJ databases">
        <title>High-quality chromosome-scale genome assembly of Pensacola bahiagrass (Paspalum notatum Flugge var. saurae).</title>
        <authorList>
            <person name="Vega J.M."/>
            <person name="Podio M."/>
            <person name="Orjuela J."/>
            <person name="Siena L.A."/>
            <person name="Pessino S.C."/>
            <person name="Combes M.C."/>
            <person name="Mariac C."/>
            <person name="Albertini E."/>
            <person name="Pupilli F."/>
            <person name="Ortiz J.P.A."/>
            <person name="Leblanc O."/>
        </authorList>
    </citation>
    <scope>NUCLEOTIDE SEQUENCE [LARGE SCALE GENOMIC DNA]</scope>
    <source>
        <strain evidence="1">R1</strain>
        <tissue evidence="1">Leaf</tissue>
    </source>
</reference>
<evidence type="ECO:0000313" key="2">
    <source>
        <dbReference type="Proteomes" id="UP001341281"/>
    </source>
</evidence>
<protein>
    <submittedName>
        <fullName evidence="1">Uncharacterized protein</fullName>
    </submittedName>
</protein>
<dbReference type="EMBL" id="CP144749">
    <property type="protein sequence ID" value="WVZ73369.1"/>
    <property type="molecule type" value="Genomic_DNA"/>
</dbReference>
<sequence length="107" mass="11799">MPFHGRVEYAPELALWFGFTSEAEGRRFAACDLGAASSTMPPVSQQVRDKLAPALPERWVPVQEFLLPLGSGKFCIATVFDLAPRGWSRGNDYLSVDMLATLNSPLR</sequence>
<evidence type="ECO:0000313" key="1">
    <source>
        <dbReference type="EMBL" id="WVZ73369.1"/>
    </source>
</evidence>
<keyword evidence="2" id="KW-1185">Reference proteome</keyword>
<proteinExistence type="predicted"/>
<dbReference type="PANTHER" id="PTHR33085:SF13">
    <property type="entry name" value="DUF295 DOMAIN-CONTAINING PROTEIN"/>
    <property type="match status" value="1"/>
</dbReference>
<dbReference type="AlphaFoldDB" id="A0AAQ3TI31"/>
<dbReference type="InterPro" id="IPR012871">
    <property type="entry name" value="DUF1668_ORYSA"/>
</dbReference>
<dbReference type="Proteomes" id="UP001341281">
    <property type="component" value="Chromosome 05"/>
</dbReference>
<dbReference type="Pfam" id="PF07893">
    <property type="entry name" value="DUF1668"/>
    <property type="match status" value="1"/>
</dbReference>
<gene>
    <name evidence="1" type="ORF">U9M48_021681</name>
</gene>
<accession>A0AAQ3TI31</accession>
<organism evidence="1 2">
    <name type="scientific">Paspalum notatum var. saurae</name>
    <dbReference type="NCBI Taxonomy" id="547442"/>
    <lineage>
        <taxon>Eukaryota</taxon>
        <taxon>Viridiplantae</taxon>
        <taxon>Streptophyta</taxon>
        <taxon>Embryophyta</taxon>
        <taxon>Tracheophyta</taxon>
        <taxon>Spermatophyta</taxon>
        <taxon>Magnoliopsida</taxon>
        <taxon>Liliopsida</taxon>
        <taxon>Poales</taxon>
        <taxon>Poaceae</taxon>
        <taxon>PACMAD clade</taxon>
        <taxon>Panicoideae</taxon>
        <taxon>Andropogonodae</taxon>
        <taxon>Paspaleae</taxon>
        <taxon>Paspalinae</taxon>
        <taxon>Paspalum</taxon>
    </lineage>
</organism>